<feature type="chain" id="PRO_5031279763" description="Thioredoxin domain-containing protein" evidence="2">
    <location>
        <begin position="19"/>
        <end position="477"/>
    </location>
</feature>
<evidence type="ECO:0000256" key="1">
    <source>
        <dbReference type="SAM" id="MobiDB-lite"/>
    </source>
</evidence>
<dbReference type="AlphaFoldDB" id="A0A7S2G861"/>
<dbReference type="GO" id="GO:0005634">
    <property type="term" value="C:nucleus"/>
    <property type="evidence" value="ECO:0007669"/>
    <property type="project" value="TreeGrafter"/>
</dbReference>
<reference evidence="4" key="1">
    <citation type="submission" date="2021-01" db="EMBL/GenBank/DDBJ databases">
        <authorList>
            <person name="Corre E."/>
            <person name="Pelletier E."/>
            <person name="Niang G."/>
            <person name="Scheremetjew M."/>
            <person name="Finn R."/>
            <person name="Kale V."/>
            <person name="Holt S."/>
            <person name="Cochrane G."/>
            <person name="Meng A."/>
            <person name="Brown T."/>
            <person name="Cohen L."/>
        </authorList>
    </citation>
    <scope>NUCLEOTIDE SEQUENCE</scope>
    <source>
        <strain evidence="4">CCMP1381</strain>
    </source>
</reference>
<dbReference type="Gene3D" id="3.40.30.10">
    <property type="entry name" value="Glutaredoxin"/>
    <property type="match status" value="1"/>
</dbReference>
<dbReference type="EMBL" id="HBGS01033719">
    <property type="protein sequence ID" value="CAD9436336.1"/>
    <property type="molecule type" value="Transcribed_RNA"/>
</dbReference>
<feature type="region of interest" description="Disordered" evidence="1">
    <location>
        <begin position="88"/>
        <end position="114"/>
    </location>
</feature>
<dbReference type="CDD" id="cd02964">
    <property type="entry name" value="TryX_like_family"/>
    <property type="match status" value="1"/>
</dbReference>
<dbReference type="GO" id="GO:0030178">
    <property type="term" value="P:negative regulation of Wnt signaling pathway"/>
    <property type="evidence" value="ECO:0007669"/>
    <property type="project" value="TreeGrafter"/>
</dbReference>
<dbReference type="InterPro" id="IPR012336">
    <property type="entry name" value="Thioredoxin-like_fold"/>
</dbReference>
<feature type="signal peptide" evidence="2">
    <location>
        <begin position="1"/>
        <end position="18"/>
    </location>
</feature>
<accession>A0A7S2G861</accession>
<dbReference type="PANTHER" id="PTHR46472">
    <property type="entry name" value="NUCLEOREDOXIN"/>
    <property type="match status" value="1"/>
</dbReference>
<dbReference type="Pfam" id="PF13905">
    <property type="entry name" value="Thioredoxin_8"/>
    <property type="match status" value="1"/>
</dbReference>
<dbReference type="PROSITE" id="PS51352">
    <property type="entry name" value="THIOREDOXIN_2"/>
    <property type="match status" value="1"/>
</dbReference>
<dbReference type="SUPFAM" id="SSF52833">
    <property type="entry name" value="Thioredoxin-like"/>
    <property type="match status" value="1"/>
</dbReference>
<dbReference type="GO" id="GO:0004791">
    <property type="term" value="F:thioredoxin-disulfide reductase (NADPH) activity"/>
    <property type="evidence" value="ECO:0007669"/>
    <property type="project" value="TreeGrafter"/>
</dbReference>
<evidence type="ECO:0000259" key="3">
    <source>
        <dbReference type="PROSITE" id="PS51352"/>
    </source>
</evidence>
<gene>
    <name evidence="4" type="ORF">DSPE1174_LOCUS17349</name>
</gene>
<dbReference type="InterPro" id="IPR036249">
    <property type="entry name" value="Thioredoxin-like_sf"/>
</dbReference>
<name>A0A7S2G861_9STRA</name>
<keyword evidence="2" id="KW-0732">Signal</keyword>
<sequence>MTMKRTLVLFAIMACSSAFSDGNVQEREDSISILWSSEELGQFTHFADADLTEEANSFCVRAENSTYCVQSLVDAVQSLRAVTGIKGGEPVTEAPAADPEETASASATLDESEENLENMAATESTVEVTTDEEVLQETVKDEEQPLSDKDVAFDVVVDTSGGRARFVYRDGQDANAVIEAFCALHLPDAPQNEQCVDNLLIALEAQLTLPALLGKPLTLQVQIGENGETANFVHEAGGDPNAEALAFCTTHVPQLDSKTCITHLVTALTKQLQEAEATATSTTSSASSSSTAHTKLAQLLGPEILLRDGDAFKTVDTADALRGKVVGLYFAADWCPPCRQFTPVLAKYYNRVKHFRHQNFELVWLSASKAQPNFNAYLAEMPWAAVPYQDRGTFEKLRGIYGVQSFPTLILVDAEGRVLQKDFRDQVMRDPSGDGFPYRTAVDVIKSVLKVLYTTLVPSSLRAKIQTAIPGRRLAQA</sequence>
<proteinExistence type="predicted"/>
<feature type="domain" description="Thioredoxin" evidence="3">
    <location>
        <begin position="290"/>
        <end position="450"/>
    </location>
</feature>
<organism evidence="4">
    <name type="scientific">Octactis speculum</name>
    <dbReference type="NCBI Taxonomy" id="3111310"/>
    <lineage>
        <taxon>Eukaryota</taxon>
        <taxon>Sar</taxon>
        <taxon>Stramenopiles</taxon>
        <taxon>Ochrophyta</taxon>
        <taxon>Dictyochophyceae</taxon>
        <taxon>Dictyochales</taxon>
        <taxon>Dictyochaceae</taxon>
        <taxon>Octactis</taxon>
    </lineage>
</organism>
<protein>
    <recommendedName>
        <fullName evidence="3">Thioredoxin domain-containing protein</fullName>
    </recommendedName>
</protein>
<evidence type="ECO:0000256" key="2">
    <source>
        <dbReference type="SAM" id="SignalP"/>
    </source>
</evidence>
<dbReference type="GO" id="GO:0031397">
    <property type="term" value="P:negative regulation of protein ubiquitination"/>
    <property type="evidence" value="ECO:0007669"/>
    <property type="project" value="TreeGrafter"/>
</dbReference>
<feature type="compositionally biased region" description="Low complexity" evidence="1">
    <location>
        <begin position="89"/>
        <end position="108"/>
    </location>
</feature>
<dbReference type="PANTHER" id="PTHR46472:SF1">
    <property type="entry name" value="NUCLEOREDOXIN"/>
    <property type="match status" value="1"/>
</dbReference>
<dbReference type="InterPro" id="IPR013766">
    <property type="entry name" value="Thioredoxin_domain"/>
</dbReference>
<evidence type="ECO:0000313" key="4">
    <source>
        <dbReference type="EMBL" id="CAD9436336.1"/>
    </source>
</evidence>